<comment type="caution">
    <text evidence="1">The sequence shown here is derived from an EMBL/GenBank/DDBJ whole genome shotgun (WGS) entry which is preliminary data.</text>
</comment>
<keyword evidence="2" id="KW-1185">Reference proteome</keyword>
<dbReference type="Proteomes" id="UP001500936">
    <property type="component" value="Unassembled WGS sequence"/>
</dbReference>
<evidence type="ECO:0000313" key="2">
    <source>
        <dbReference type="Proteomes" id="UP001500936"/>
    </source>
</evidence>
<protein>
    <submittedName>
        <fullName evidence="1">Uncharacterized protein</fullName>
    </submittedName>
</protein>
<organism evidence="1 2">
    <name type="scientific">Nibrella viscosa</name>
    <dbReference type="NCBI Taxonomy" id="1084524"/>
    <lineage>
        <taxon>Bacteria</taxon>
        <taxon>Pseudomonadati</taxon>
        <taxon>Bacteroidota</taxon>
        <taxon>Cytophagia</taxon>
        <taxon>Cytophagales</taxon>
        <taxon>Spirosomataceae</taxon>
        <taxon>Nibrella</taxon>
    </lineage>
</organism>
<evidence type="ECO:0000313" key="1">
    <source>
        <dbReference type="EMBL" id="GAA4411242.1"/>
    </source>
</evidence>
<name>A0ABP8KNS6_9BACT</name>
<accession>A0ABP8KNS6</accession>
<proteinExistence type="predicted"/>
<dbReference type="EMBL" id="BAABHB010000008">
    <property type="protein sequence ID" value="GAA4411242.1"/>
    <property type="molecule type" value="Genomic_DNA"/>
</dbReference>
<gene>
    <name evidence="1" type="ORF">GCM10023187_36780</name>
</gene>
<sequence length="106" mass="12588">MNIKFEYMYRDAGNYKLYNTCVLTNRFHKPVDELETRIRKSLIDEEYFNPVKCKIPKLEFPDNDDDLDHNWHEFLSISSTDEAPDLQLDILEFVQLSTVAHCKAFP</sequence>
<reference evidence="2" key="1">
    <citation type="journal article" date="2019" name="Int. J. Syst. Evol. Microbiol.">
        <title>The Global Catalogue of Microorganisms (GCM) 10K type strain sequencing project: providing services to taxonomists for standard genome sequencing and annotation.</title>
        <authorList>
            <consortium name="The Broad Institute Genomics Platform"/>
            <consortium name="The Broad Institute Genome Sequencing Center for Infectious Disease"/>
            <person name="Wu L."/>
            <person name="Ma J."/>
        </authorList>
    </citation>
    <scope>NUCLEOTIDE SEQUENCE [LARGE SCALE GENOMIC DNA]</scope>
    <source>
        <strain evidence="2">JCM 17925</strain>
    </source>
</reference>